<sequence length="1014" mass="117016">MLLDAHKISLIYDFWKLNNEENYLHDVGELSRKLIESDTIDAECMRNWIPDLLRLVELWEQQSLTELDKFYTELLTNNVYNDKVDALLRFLYDMQSYEMVKYLLEKNVEYYKKDKIVSPTMNAFHESCIYGFSQVCLLFIRNKQDVNERFSLIYENFKTNKKETIRNLTALQLVCLWSKYFPKRLPSYAHTVRILLNNGAQVNTTSTELTTPLHWASRAKHTIQIAQDLIERGACINARDQLDIQPIHYACWSRNQALVDMLLAKGAQLTDQDKLGRTAVHFLCMPSFIEAITSDDQQQQYILIKYLLENHHKNSHTIDLQREDNQGHTLVAYACVSQNFELLKILLQHQPNLLNKATSDGKTPLMIAIDECFVDGIEYLLEQRGLERNTCDATGNTAVHHACMCTNVSMRLRLLQLLIDDKNGVFDLEKRNEQLIDPFMLCTINHSIDLCRLLIEKNVILTKRDMHSRQPLHIACQIGDYDLVLLLIRSSTVNINALDGNHRNCLYYAISYGDEKIVDLLIENNVAIKIRDRVGDTPLHLAVQHTTNAYKLTNSLLQKQDGKDLINEPAADGMKPILLAASCKQAEVVYLLIKNGADVKAVDSEHNSALHLACKSNCMKCVFYLIEFGGLDVNDLNCYRHTPMFYAYTSNDYDLVQYLISCGAQIDVRDTQNYLPIHVGLILSEPDKEYNLNLIDLYKDKDEKLLDDENNECKMTPLILACMQGKLNVVKHLILNYKVNIMAKCSNGHTPLHYACLTKSSKSLETIEFLMQHGCTYESVDEPKGTFLFTVVQHGELDAAMFFINYWLKNDPDINEVHYCATILDLLYDRAQLHHHDINFAYLGSLIEKGARLYSSKLPSFPCLLVNDCPAFYSKLLEYNCVSITDKKLFIFQLLHSLSVHPEKFLLLNKTNKEFISVCEYFLKVANFVHYYYTIERFHEIIDQHLFPQLSAEQPSEQVDVLRKQLDTLRSTPLKLSEIARKLIRTKVTIPIKKEFEQLGVTRHLVEFLSQSPF</sequence>
<feature type="repeat" description="ANK" evidence="3">
    <location>
        <begin position="242"/>
        <end position="274"/>
    </location>
</feature>
<keyword evidence="2 3" id="KW-0040">ANK repeat</keyword>
<name>A0A816UPE8_9BILA</name>
<organism evidence="4 5">
    <name type="scientific">Rotaria magnacalcarata</name>
    <dbReference type="NCBI Taxonomy" id="392030"/>
    <lineage>
        <taxon>Eukaryota</taxon>
        <taxon>Metazoa</taxon>
        <taxon>Spiralia</taxon>
        <taxon>Gnathifera</taxon>
        <taxon>Rotifera</taxon>
        <taxon>Eurotatoria</taxon>
        <taxon>Bdelloidea</taxon>
        <taxon>Philodinida</taxon>
        <taxon>Philodinidae</taxon>
        <taxon>Rotaria</taxon>
    </lineage>
</organism>
<protein>
    <submittedName>
        <fullName evidence="4">Uncharacterized protein</fullName>
    </submittedName>
</protein>
<feature type="repeat" description="ANK" evidence="3">
    <location>
        <begin position="501"/>
        <end position="533"/>
    </location>
</feature>
<reference evidence="4" key="1">
    <citation type="submission" date="2021-02" db="EMBL/GenBank/DDBJ databases">
        <authorList>
            <person name="Nowell W R."/>
        </authorList>
    </citation>
    <scope>NUCLEOTIDE SEQUENCE</scope>
</reference>
<evidence type="ECO:0000256" key="2">
    <source>
        <dbReference type="ARBA" id="ARBA00023043"/>
    </source>
</evidence>
<dbReference type="Gene3D" id="1.25.40.20">
    <property type="entry name" value="Ankyrin repeat-containing domain"/>
    <property type="match status" value="4"/>
</dbReference>
<accession>A0A816UPE8</accession>
<dbReference type="AlphaFoldDB" id="A0A816UPE8"/>
<dbReference type="InterPro" id="IPR036770">
    <property type="entry name" value="Ankyrin_rpt-contain_sf"/>
</dbReference>
<dbReference type="PROSITE" id="PS50297">
    <property type="entry name" value="ANK_REP_REGION"/>
    <property type="match status" value="4"/>
</dbReference>
<feature type="repeat" description="ANK" evidence="3">
    <location>
        <begin position="572"/>
        <end position="604"/>
    </location>
</feature>
<dbReference type="Pfam" id="PF12796">
    <property type="entry name" value="Ank_2"/>
    <property type="match status" value="5"/>
</dbReference>
<feature type="repeat" description="ANK" evidence="3">
    <location>
        <begin position="467"/>
        <end position="500"/>
    </location>
</feature>
<dbReference type="EMBL" id="CAJNRF010010096">
    <property type="protein sequence ID" value="CAF2116849.1"/>
    <property type="molecule type" value="Genomic_DNA"/>
</dbReference>
<dbReference type="InterPro" id="IPR002110">
    <property type="entry name" value="Ankyrin_rpt"/>
</dbReference>
<evidence type="ECO:0000256" key="1">
    <source>
        <dbReference type="ARBA" id="ARBA00022737"/>
    </source>
</evidence>
<gene>
    <name evidence="4" type="ORF">WKI299_LOCUS23388</name>
</gene>
<dbReference type="PANTHER" id="PTHR24126">
    <property type="entry name" value="ANKYRIN REPEAT, PH AND SEC7 DOMAIN CONTAINING PROTEIN SECG-RELATED"/>
    <property type="match status" value="1"/>
</dbReference>
<proteinExistence type="predicted"/>
<feature type="repeat" description="ANK" evidence="3">
    <location>
        <begin position="208"/>
        <end position="241"/>
    </location>
</feature>
<evidence type="ECO:0000313" key="4">
    <source>
        <dbReference type="EMBL" id="CAF2116849.1"/>
    </source>
</evidence>
<dbReference type="SUPFAM" id="SSF48403">
    <property type="entry name" value="Ankyrin repeat"/>
    <property type="match status" value="2"/>
</dbReference>
<feature type="repeat" description="ANK" evidence="3">
    <location>
        <begin position="639"/>
        <end position="671"/>
    </location>
</feature>
<evidence type="ECO:0000313" key="5">
    <source>
        <dbReference type="Proteomes" id="UP000663856"/>
    </source>
</evidence>
<dbReference type="Proteomes" id="UP000663856">
    <property type="component" value="Unassembled WGS sequence"/>
</dbReference>
<keyword evidence="1" id="KW-0677">Repeat</keyword>
<dbReference type="SMART" id="SM00248">
    <property type="entry name" value="ANK"/>
    <property type="match status" value="16"/>
</dbReference>
<dbReference type="PROSITE" id="PS50088">
    <property type="entry name" value="ANK_REPEAT"/>
    <property type="match status" value="7"/>
</dbReference>
<evidence type="ECO:0000256" key="3">
    <source>
        <dbReference type="PROSITE-ProRule" id="PRU00023"/>
    </source>
</evidence>
<comment type="caution">
    <text evidence="4">The sequence shown here is derived from an EMBL/GenBank/DDBJ whole genome shotgun (WGS) entry which is preliminary data.</text>
</comment>
<feature type="repeat" description="ANK" evidence="3">
    <location>
        <begin position="747"/>
        <end position="782"/>
    </location>
</feature>